<organism evidence="1 2">
    <name type="scientific">Panagrolaimus sp. ES5</name>
    <dbReference type="NCBI Taxonomy" id="591445"/>
    <lineage>
        <taxon>Eukaryota</taxon>
        <taxon>Metazoa</taxon>
        <taxon>Ecdysozoa</taxon>
        <taxon>Nematoda</taxon>
        <taxon>Chromadorea</taxon>
        <taxon>Rhabditida</taxon>
        <taxon>Tylenchina</taxon>
        <taxon>Panagrolaimomorpha</taxon>
        <taxon>Panagrolaimoidea</taxon>
        <taxon>Panagrolaimidae</taxon>
        <taxon>Panagrolaimus</taxon>
    </lineage>
</organism>
<evidence type="ECO:0000313" key="1">
    <source>
        <dbReference type="Proteomes" id="UP000887579"/>
    </source>
</evidence>
<protein>
    <submittedName>
        <fullName evidence="2">N-acetyltransferase domain-containing protein</fullName>
    </submittedName>
</protein>
<name>A0AC34G3P4_9BILA</name>
<proteinExistence type="predicted"/>
<dbReference type="WBParaSite" id="ES5_v2.g24095.t1">
    <property type="protein sequence ID" value="ES5_v2.g24095.t1"/>
    <property type="gene ID" value="ES5_v2.g24095"/>
</dbReference>
<sequence>MMLEDADIEVRRITELPADLSDLINDAVLDGFDGMSLLQAQWNSGVNQFTRPGEILALATINGELAGIGGITQDFVDSSWLRMRRFYVRPAYRRRGVGQAIAQFVLNYAKPLNRQIVLYAAGKTAELFWPTLGFVPIDRENTTHILDRGHIEADK</sequence>
<accession>A0AC34G3P4</accession>
<reference evidence="2" key="1">
    <citation type="submission" date="2022-11" db="UniProtKB">
        <authorList>
            <consortium name="WormBaseParasite"/>
        </authorList>
    </citation>
    <scope>IDENTIFICATION</scope>
</reference>
<dbReference type="Proteomes" id="UP000887579">
    <property type="component" value="Unplaced"/>
</dbReference>
<evidence type="ECO:0000313" key="2">
    <source>
        <dbReference type="WBParaSite" id="ES5_v2.g24095.t1"/>
    </source>
</evidence>